<keyword evidence="2" id="KW-1185">Reference proteome</keyword>
<gene>
    <name evidence="1" type="ORF">M9Y10_019654</name>
</gene>
<evidence type="ECO:0000313" key="1">
    <source>
        <dbReference type="EMBL" id="KAK8847077.1"/>
    </source>
</evidence>
<name>A0ABR2HI27_9EUKA</name>
<sequence length="148" mass="16777">MNSMEKQKIERENALKSMLIPDPNIGEKSIFTGLSVLKKFTDQSQNTVDKIGPGIAQILQNTSNKRYRLLVRSSSDLNFPLLNCYIFPSLKRCDKIGFVFEGVNHSGIAKKENYYIALINESSASNFQKCFLEAAEANKHLFESQEHN</sequence>
<accession>A0ABR2HI27</accession>
<protein>
    <submittedName>
        <fullName evidence="1">Uncharacterized protein</fullName>
    </submittedName>
</protein>
<dbReference type="Proteomes" id="UP001470230">
    <property type="component" value="Unassembled WGS sequence"/>
</dbReference>
<evidence type="ECO:0000313" key="2">
    <source>
        <dbReference type="Proteomes" id="UP001470230"/>
    </source>
</evidence>
<dbReference type="Gene3D" id="2.30.29.30">
    <property type="entry name" value="Pleckstrin-homology domain (PH domain)/Phosphotyrosine-binding domain (PTB)"/>
    <property type="match status" value="1"/>
</dbReference>
<proteinExistence type="predicted"/>
<organism evidence="1 2">
    <name type="scientific">Tritrichomonas musculus</name>
    <dbReference type="NCBI Taxonomy" id="1915356"/>
    <lineage>
        <taxon>Eukaryota</taxon>
        <taxon>Metamonada</taxon>
        <taxon>Parabasalia</taxon>
        <taxon>Tritrichomonadida</taxon>
        <taxon>Tritrichomonadidae</taxon>
        <taxon>Tritrichomonas</taxon>
    </lineage>
</organism>
<dbReference type="SUPFAM" id="SSF50729">
    <property type="entry name" value="PH domain-like"/>
    <property type="match status" value="1"/>
</dbReference>
<comment type="caution">
    <text evidence="1">The sequence shown here is derived from an EMBL/GenBank/DDBJ whole genome shotgun (WGS) entry which is preliminary data.</text>
</comment>
<reference evidence="1 2" key="1">
    <citation type="submission" date="2024-04" db="EMBL/GenBank/DDBJ databases">
        <title>Tritrichomonas musculus Genome.</title>
        <authorList>
            <person name="Alves-Ferreira E."/>
            <person name="Grigg M."/>
            <person name="Lorenzi H."/>
            <person name="Galac M."/>
        </authorList>
    </citation>
    <scope>NUCLEOTIDE SEQUENCE [LARGE SCALE GENOMIC DNA]</scope>
    <source>
        <strain evidence="1 2">EAF2021</strain>
    </source>
</reference>
<dbReference type="EMBL" id="JAPFFF010000028">
    <property type="protein sequence ID" value="KAK8847077.1"/>
    <property type="molecule type" value="Genomic_DNA"/>
</dbReference>
<dbReference type="InterPro" id="IPR011993">
    <property type="entry name" value="PH-like_dom_sf"/>
</dbReference>